<feature type="chain" id="PRO_5046685225" description="Lipoprotein" evidence="1">
    <location>
        <begin position="26"/>
        <end position="283"/>
    </location>
</feature>
<evidence type="ECO:0000313" key="2">
    <source>
        <dbReference type="EMBL" id="WXB14193.1"/>
    </source>
</evidence>
<gene>
    <name evidence="2" type="ORF">LZC94_40990</name>
</gene>
<evidence type="ECO:0000256" key="1">
    <source>
        <dbReference type="SAM" id="SignalP"/>
    </source>
</evidence>
<dbReference type="Proteomes" id="UP001370348">
    <property type="component" value="Chromosome"/>
</dbReference>
<sequence length="283" mass="29871">MPRTSLRSFFAIGLSAALVMGLPLACSDSDSGTTGKRIVLHTRLTAGAEATAPFTNAQGWNVQLSKLVISTGALRYYEGSPIFSYAPPPVRRSPFEPIRSLFGIREAFAHPGHYAEGTARGEMLTSASSDLRAGVVTLPDGAGVTGLVRSGTFSFNAPPVGAMAQELGGHVAVVEGTASKAGATRIFRAEIDAKDFLDSEHPTPDLKGCPFTETEMGADGTVTVSIQVPMWFSEVDFESLPASTDGKPVRMPSEGSVVELRPRNALVRGMQVGKAYVFSYSAP</sequence>
<reference evidence="2 3" key="1">
    <citation type="submission" date="2021-12" db="EMBL/GenBank/DDBJ databases">
        <title>Discovery of the Pendulisporaceae a myxobacterial family with distinct sporulation behavior and unique specialized metabolism.</title>
        <authorList>
            <person name="Garcia R."/>
            <person name="Popoff A."/>
            <person name="Bader C.D."/>
            <person name="Loehr J."/>
            <person name="Walesch S."/>
            <person name="Walt C."/>
            <person name="Boldt J."/>
            <person name="Bunk B."/>
            <person name="Haeckl F.J.F.P.J."/>
            <person name="Gunesch A.P."/>
            <person name="Birkelbach J."/>
            <person name="Nuebel U."/>
            <person name="Pietschmann T."/>
            <person name="Bach T."/>
            <person name="Mueller R."/>
        </authorList>
    </citation>
    <scope>NUCLEOTIDE SEQUENCE [LARGE SCALE GENOMIC DNA]</scope>
    <source>
        <strain evidence="2 3">MSr11954</strain>
    </source>
</reference>
<evidence type="ECO:0008006" key="4">
    <source>
        <dbReference type="Google" id="ProtNLM"/>
    </source>
</evidence>
<evidence type="ECO:0000313" key="3">
    <source>
        <dbReference type="Proteomes" id="UP001370348"/>
    </source>
</evidence>
<accession>A0ABZ2LTH9</accession>
<dbReference type="RefSeq" id="WP_394823811.1">
    <property type="nucleotide sequence ID" value="NZ_CP089984.1"/>
</dbReference>
<keyword evidence="3" id="KW-1185">Reference proteome</keyword>
<dbReference type="EMBL" id="CP089984">
    <property type="protein sequence ID" value="WXB14193.1"/>
    <property type="molecule type" value="Genomic_DNA"/>
</dbReference>
<keyword evidence="1" id="KW-0732">Signal</keyword>
<proteinExistence type="predicted"/>
<protein>
    <recommendedName>
        <fullName evidence="4">Lipoprotein</fullName>
    </recommendedName>
</protein>
<organism evidence="2 3">
    <name type="scientific">Pendulispora albinea</name>
    <dbReference type="NCBI Taxonomy" id="2741071"/>
    <lineage>
        <taxon>Bacteria</taxon>
        <taxon>Pseudomonadati</taxon>
        <taxon>Myxococcota</taxon>
        <taxon>Myxococcia</taxon>
        <taxon>Myxococcales</taxon>
        <taxon>Sorangiineae</taxon>
        <taxon>Pendulisporaceae</taxon>
        <taxon>Pendulispora</taxon>
    </lineage>
</organism>
<feature type="signal peptide" evidence="1">
    <location>
        <begin position="1"/>
        <end position="25"/>
    </location>
</feature>
<name>A0ABZ2LTH9_9BACT</name>